<dbReference type="PANTHER" id="PTHR10953">
    <property type="entry name" value="UBIQUITIN-ACTIVATING ENZYME E1"/>
    <property type="match status" value="1"/>
</dbReference>
<keyword evidence="5" id="KW-0436">Ligase</keyword>
<dbReference type="InterPro" id="IPR042302">
    <property type="entry name" value="E1_FCCH_sf"/>
</dbReference>
<dbReference type="STRING" id="307507.A0A2V0PKT1"/>
<keyword evidence="7" id="KW-0539">Nucleus</keyword>
<dbReference type="PANTHER" id="PTHR10953:SF162">
    <property type="entry name" value="SUMO-ACTIVATING ENZYME SUBUNIT 1"/>
    <property type="match status" value="1"/>
</dbReference>
<dbReference type="Proteomes" id="UP000247498">
    <property type="component" value="Unassembled WGS sequence"/>
</dbReference>
<evidence type="ECO:0000256" key="8">
    <source>
        <dbReference type="ARBA" id="ARBA00044354"/>
    </source>
</evidence>
<evidence type="ECO:0000256" key="1">
    <source>
        <dbReference type="ARBA" id="ARBA00004123"/>
    </source>
</evidence>
<keyword evidence="12" id="KW-1185">Reference proteome</keyword>
<feature type="compositionally biased region" description="Basic and acidic residues" evidence="9">
    <location>
        <begin position="10"/>
        <end position="24"/>
    </location>
</feature>
<dbReference type="PRINTS" id="PR01849">
    <property type="entry name" value="UBIQUITINACT"/>
</dbReference>
<evidence type="ECO:0000256" key="3">
    <source>
        <dbReference type="ARBA" id="ARBA00004906"/>
    </source>
</evidence>
<dbReference type="AlphaFoldDB" id="A0A2V0PKT1"/>
<feature type="region of interest" description="Disordered" evidence="9">
    <location>
        <begin position="1"/>
        <end position="29"/>
    </location>
</feature>
<dbReference type="GO" id="GO:0016925">
    <property type="term" value="P:protein sumoylation"/>
    <property type="evidence" value="ECO:0007669"/>
    <property type="project" value="TreeGrafter"/>
</dbReference>
<feature type="domain" description="THIF-type NAD/FAD binding fold" evidence="10">
    <location>
        <begin position="34"/>
        <end position="396"/>
    </location>
</feature>
<evidence type="ECO:0000256" key="6">
    <source>
        <dbReference type="ARBA" id="ARBA00022786"/>
    </source>
</evidence>
<dbReference type="InterPro" id="IPR045886">
    <property type="entry name" value="ThiF/MoeB/HesA"/>
</dbReference>
<feature type="non-terminal residue" evidence="11">
    <location>
        <position position="396"/>
    </location>
</feature>
<dbReference type="Gene3D" id="3.40.50.12550">
    <property type="entry name" value="Ubiquitin-activating enzyme E1, inactive adenylation domain, subdomain 2"/>
    <property type="match status" value="1"/>
</dbReference>
<dbReference type="InParanoid" id="A0A2V0PKT1"/>
<dbReference type="GO" id="GO:0031510">
    <property type="term" value="C:SUMO activating enzyme complex"/>
    <property type="evidence" value="ECO:0007669"/>
    <property type="project" value="TreeGrafter"/>
</dbReference>
<dbReference type="Pfam" id="PF00899">
    <property type="entry name" value="ThiF"/>
    <property type="match status" value="1"/>
</dbReference>
<dbReference type="InterPro" id="IPR000594">
    <property type="entry name" value="ThiF_NAD_FAD-bd"/>
</dbReference>
<dbReference type="Gene3D" id="3.50.50.80">
    <property type="entry name" value="Ubiquitin-activating enzyme E1, inactive adenylation domain, subdomain 1"/>
    <property type="match status" value="1"/>
</dbReference>
<dbReference type="InterPro" id="IPR035985">
    <property type="entry name" value="Ubiquitin-activating_enz"/>
</dbReference>
<dbReference type="FunFam" id="2.40.30.180:FF:000001">
    <property type="entry name" value="ubiquitin-like modifier-activating enzyme 1"/>
    <property type="match status" value="1"/>
</dbReference>
<evidence type="ECO:0000313" key="11">
    <source>
        <dbReference type="EMBL" id="GBG00327.1"/>
    </source>
</evidence>
<name>A0A2V0PKT1_9CHLO</name>
<sequence>MKRASSTDADTDHPEQSKRSKMQTEPDFIDENLHSRQLAVYGREAFRKFQTASVLVAGMNGLGVEVAKNVILAGVRAVTIHDTKAVETRDLGAQFYLTQEDVGQNRAEACRDKLQELNTAVEVTASTEDLTADFLRQFQVVVLTNSGLEESKRIDEICRAASPPIAFVRAETRGVFASVFCDFGPAFRVFDTDGEEPHSGIVASISSGSPALVTCIDDERLQFQDGDLVTFSEVVGMEALNGHKPIRVKNCKAHSFELDLDTGKYGEYLRGGIVTQFKEPKTLAFKSLEEALESPGEFLLSDFSKLERSPLLHLAFQALDAFIAESGSPPRPGHAGDAAKLLDLVAAANEKAPRDARAELDDAAKGLLRKFACGASGELNPMAAMFGGFVGQEVVK</sequence>
<dbReference type="GO" id="GO:0019948">
    <property type="term" value="F:SUMO activating enzyme activity"/>
    <property type="evidence" value="ECO:0007669"/>
    <property type="project" value="TreeGrafter"/>
</dbReference>
<dbReference type="EMBL" id="BDRX01000211">
    <property type="protein sequence ID" value="GBG00327.1"/>
    <property type="molecule type" value="Genomic_DNA"/>
</dbReference>
<organism evidence="11 12">
    <name type="scientific">Raphidocelis subcapitata</name>
    <dbReference type="NCBI Taxonomy" id="307507"/>
    <lineage>
        <taxon>Eukaryota</taxon>
        <taxon>Viridiplantae</taxon>
        <taxon>Chlorophyta</taxon>
        <taxon>core chlorophytes</taxon>
        <taxon>Chlorophyceae</taxon>
        <taxon>CS clade</taxon>
        <taxon>Sphaeropleales</taxon>
        <taxon>Selenastraceae</taxon>
        <taxon>Raphidocelis</taxon>
    </lineage>
</organism>
<keyword evidence="6" id="KW-0833">Ubl conjugation pathway</keyword>
<comment type="similarity">
    <text evidence="4">Belongs to the ubiquitin-activating E1 family.</text>
</comment>
<dbReference type="GO" id="GO:0005737">
    <property type="term" value="C:cytoplasm"/>
    <property type="evidence" value="ECO:0007669"/>
    <property type="project" value="TreeGrafter"/>
</dbReference>
<protein>
    <recommendedName>
        <fullName evidence="8">Ubiquitin-like 1-activating enzyme E1A</fullName>
    </recommendedName>
</protein>
<evidence type="ECO:0000256" key="4">
    <source>
        <dbReference type="ARBA" id="ARBA00005673"/>
    </source>
</evidence>
<evidence type="ECO:0000256" key="7">
    <source>
        <dbReference type="ARBA" id="ARBA00023242"/>
    </source>
</evidence>
<dbReference type="SUPFAM" id="SSF69572">
    <property type="entry name" value="Activating enzymes of the ubiquitin-like proteins"/>
    <property type="match status" value="1"/>
</dbReference>
<dbReference type="InterPro" id="IPR042449">
    <property type="entry name" value="Ub-E1_IAD_1"/>
</dbReference>
<proteinExistence type="inferred from homology"/>
<reference evidence="11 12" key="1">
    <citation type="journal article" date="2018" name="Sci. Rep.">
        <title>Raphidocelis subcapitata (=Pseudokirchneriella subcapitata) provides an insight into genome evolution and environmental adaptations in the Sphaeropleales.</title>
        <authorList>
            <person name="Suzuki S."/>
            <person name="Yamaguchi H."/>
            <person name="Nakajima N."/>
            <person name="Kawachi M."/>
        </authorList>
    </citation>
    <scope>NUCLEOTIDE SEQUENCE [LARGE SCALE GENOMIC DNA]</scope>
    <source>
        <strain evidence="11 12">NIES-35</strain>
    </source>
</reference>
<evidence type="ECO:0000256" key="5">
    <source>
        <dbReference type="ARBA" id="ARBA00022598"/>
    </source>
</evidence>
<dbReference type="FunFam" id="3.50.50.80:FF:000001">
    <property type="entry name" value="ubiquitin-like modifier-activating enzyme 1"/>
    <property type="match status" value="1"/>
</dbReference>
<dbReference type="InterPro" id="IPR000011">
    <property type="entry name" value="UBQ/SUMO-activ_enz_E1-like"/>
</dbReference>
<comment type="subcellular location">
    <subcellularLocation>
        <location evidence="1">Nucleus</location>
    </subcellularLocation>
</comment>
<evidence type="ECO:0000313" key="12">
    <source>
        <dbReference type="Proteomes" id="UP000247498"/>
    </source>
</evidence>
<evidence type="ECO:0000256" key="2">
    <source>
        <dbReference type="ARBA" id="ARBA00004718"/>
    </source>
</evidence>
<evidence type="ECO:0000259" key="10">
    <source>
        <dbReference type="Pfam" id="PF00899"/>
    </source>
</evidence>
<dbReference type="Gene3D" id="2.40.30.180">
    <property type="entry name" value="Ubiquitin-activating enzyme E1, FCCH domain"/>
    <property type="match status" value="1"/>
</dbReference>
<comment type="pathway">
    <text evidence="3">Protein modification; protein ubiquitination.</text>
</comment>
<comment type="caution">
    <text evidence="11">The sequence shown here is derived from an EMBL/GenBank/DDBJ whole genome shotgun (WGS) entry which is preliminary data.</text>
</comment>
<accession>A0A2V0PKT1</accession>
<dbReference type="OrthoDB" id="10252231at2759"/>
<evidence type="ECO:0000256" key="9">
    <source>
        <dbReference type="SAM" id="MobiDB-lite"/>
    </source>
</evidence>
<gene>
    <name evidence="11" type="ORF">Rsub_13035</name>
</gene>
<comment type="pathway">
    <text evidence="2">Protein modification; protein sumoylation.</text>
</comment>